<dbReference type="GO" id="GO:0005634">
    <property type="term" value="C:nucleus"/>
    <property type="evidence" value="ECO:0007669"/>
    <property type="project" value="TreeGrafter"/>
</dbReference>
<evidence type="ECO:0000256" key="1">
    <source>
        <dbReference type="ARBA" id="ARBA00009856"/>
    </source>
</evidence>
<feature type="domain" description="SRR1-like" evidence="2">
    <location>
        <begin position="51"/>
        <end position="249"/>
    </location>
</feature>
<dbReference type="Pfam" id="PF07985">
    <property type="entry name" value="SRR1"/>
    <property type="match status" value="1"/>
</dbReference>
<dbReference type="HOGENOM" id="CLU_084828_0_0_1"/>
<dbReference type="InterPro" id="IPR040044">
    <property type="entry name" value="SRR1L"/>
</dbReference>
<dbReference type="AlphaFoldDB" id="G3B5I9"/>
<protein>
    <recommendedName>
        <fullName evidence="2">SRR1-like domain-containing protein</fullName>
    </recommendedName>
</protein>
<comment type="similarity">
    <text evidence="1">Belongs to the SRR1 family.</text>
</comment>
<reference evidence="3 4" key="1">
    <citation type="journal article" date="2011" name="Proc. Natl. Acad. Sci. U.S.A.">
        <title>Comparative genomics of xylose-fermenting fungi for enhanced biofuel production.</title>
        <authorList>
            <person name="Wohlbach D.J."/>
            <person name="Kuo A."/>
            <person name="Sato T.K."/>
            <person name="Potts K.M."/>
            <person name="Salamov A.A."/>
            <person name="LaButti K.M."/>
            <person name="Sun H."/>
            <person name="Clum A."/>
            <person name="Pangilinan J.L."/>
            <person name="Lindquist E.A."/>
            <person name="Lucas S."/>
            <person name="Lapidus A."/>
            <person name="Jin M."/>
            <person name="Gunawan C."/>
            <person name="Balan V."/>
            <person name="Dale B.E."/>
            <person name="Jeffries T.W."/>
            <person name="Zinkel R."/>
            <person name="Barry K.W."/>
            <person name="Grigoriev I.V."/>
            <person name="Gasch A.P."/>
        </authorList>
    </citation>
    <scope>NUCLEOTIDE SEQUENCE [LARGE SCALE GENOMIC DNA]</scope>
    <source>
        <strain evidence="4">ATCC 10573 / BCRC 21748 / CBS 615 / JCM 9827 / NBRC 10315 / NRRL Y-1498 / VKM Y-70</strain>
    </source>
</reference>
<accession>G3B5I9</accession>
<dbReference type="Proteomes" id="UP000000707">
    <property type="component" value="Unassembled WGS sequence"/>
</dbReference>
<proteinExistence type="inferred from homology"/>
<dbReference type="EMBL" id="GL996524">
    <property type="protein sequence ID" value="EGV63240.1"/>
    <property type="molecule type" value="Genomic_DNA"/>
</dbReference>
<evidence type="ECO:0000259" key="2">
    <source>
        <dbReference type="Pfam" id="PF07985"/>
    </source>
</evidence>
<sequence length="251" mass="28435">MPPEQMLDPTKTPRSSIEMFTDKEMEGILSRLQCSCQEIRGSEVFERLSKSINLNINDIRCLALGSPTQSTPALYQLALLMELKKLTTAKVSVYDPIFTSSDLKLFSHLEITPTKEHPSTLTASTLYYLPHADLSITEELFKDKSPAFMLGNDVFSHTNRLSKVELHTKYKILSHIVYVADNSCQGAPEITDGFEPVVARSRKRANKLKYTPPPIKYTFDEMYFSKVEITPIGELGQWQNAFSDLALHIIR</sequence>
<name>G3B5I9_CANTC</name>
<evidence type="ECO:0000313" key="4">
    <source>
        <dbReference type="Proteomes" id="UP000000707"/>
    </source>
</evidence>
<dbReference type="PANTHER" id="PTHR28626">
    <property type="entry name" value="SRR1-LIKE PROTEIN"/>
    <property type="match status" value="1"/>
</dbReference>
<evidence type="ECO:0000313" key="3">
    <source>
        <dbReference type="EMBL" id="EGV63240.1"/>
    </source>
</evidence>
<dbReference type="GO" id="GO:0005737">
    <property type="term" value="C:cytoplasm"/>
    <property type="evidence" value="ECO:0007669"/>
    <property type="project" value="TreeGrafter"/>
</dbReference>
<dbReference type="InterPro" id="IPR012942">
    <property type="entry name" value="SRR1-like"/>
</dbReference>
<organism evidence="4">
    <name type="scientific">Candida tenuis (strain ATCC 10573 / BCRC 21748 / CBS 615 / JCM 9827 / NBRC 10315 / NRRL Y-1498 / VKM Y-70)</name>
    <name type="common">Yeast</name>
    <name type="synonym">Yamadazyma tenuis</name>
    <dbReference type="NCBI Taxonomy" id="590646"/>
    <lineage>
        <taxon>Eukaryota</taxon>
        <taxon>Fungi</taxon>
        <taxon>Dikarya</taxon>
        <taxon>Ascomycota</taxon>
        <taxon>Saccharomycotina</taxon>
        <taxon>Pichiomycetes</taxon>
        <taxon>Debaryomycetaceae</taxon>
        <taxon>Yamadazyma</taxon>
    </lineage>
</organism>
<dbReference type="eggNOG" id="KOG3131">
    <property type="taxonomic scope" value="Eukaryota"/>
</dbReference>
<dbReference type="PANTHER" id="PTHR28626:SF3">
    <property type="entry name" value="SRR1-LIKE PROTEIN"/>
    <property type="match status" value="1"/>
</dbReference>
<keyword evidence="4" id="KW-1185">Reference proteome</keyword>
<gene>
    <name evidence="3" type="ORF">CANTEDRAFT_94006</name>
</gene>
<dbReference type="OrthoDB" id="551431at2759"/>